<accession>A0A2P9AGP8</accession>
<dbReference type="SMART" id="SM00344">
    <property type="entry name" value="HTH_ASNC"/>
    <property type="match status" value="1"/>
</dbReference>
<keyword evidence="6" id="KW-1185">Reference proteome</keyword>
<reference evidence="6" key="1">
    <citation type="submission" date="2016-12" db="EMBL/GenBank/DDBJ databases">
        <authorList>
            <person name="Brunel B."/>
        </authorList>
    </citation>
    <scope>NUCLEOTIDE SEQUENCE [LARGE SCALE GENOMIC DNA]</scope>
</reference>
<dbReference type="RefSeq" id="WP_123147825.1">
    <property type="nucleotide sequence ID" value="NZ_FUIG01000019.1"/>
</dbReference>
<dbReference type="InterPro" id="IPR011008">
    <property type="entry name" value="Dimeric_a/b-barrel"/>
</dbReference>
<organism evidence="5 6">
    <name type="scientific">Mesorhizobium delmotii</name>
    <dbReference type="NCBI Taxonomy" id="1631247"/>
    <lineage>
        <taxon>Bacteria</taxon>
        <taxon>Pseudomonadati</taxon>
        <taxon>Pseudomonadota</taxon>
        <taxon>Alphaproteobacteria</taxon>
        <taxon>Hyphomicrobiales</taxon>
        <taxon>Phyllobacteriaceae</taxon>
        <taxon>Mesorhizobium</taxon>
    </lineage>
</organism>
<dbReference type="GO" id="GO:0006355">
    <property type="term" value="P:regulation of DNA-templated transcription"/>
    <property type="evidence" value="ECO:0007669"/>
    <property type="project" value="UniProtKB-ARBA"/>
</dbReference>
<dbReference type="GO" id="GO:0043565">
    <property type="term" value="F:sequence-specific DNA binding"/>
    <property type="evidence" value="ECO:0007669"/>
    <property type="project" value="InterPro"/>
</dbReference>
<dbReference type="Gene3D" id="1.10.10.10">
    <property type="entry name" value="Winged helix-like DNA-binding domain superfamily/Winged helix DNA-binding domain"/>
    <property type="match status" value="1"/>
</dbReference>
<dbReference type="Proteomes" id="UP000245698">
    <property type="component" value="Unassembled WGS sequence"/>
</dbReference>
<evidence type="ECO:0000256" key="1">
    <source>
        <dbReference type="ARBA" id="ARBA00023015"/>
    </source>
</evidence>
<gene>
    <name evidence="5" type="ORF">BQ8482_130185</name>
</gene>
<keyword evidence="1" id="KW-0805">Transcription regulation</keyword>
<dbReference type="CDD" id="cd00090">
    <property type="entry name" value="HTH_ARSR"/>
    <property type="match status" value="1"/>
</dbReference>
<evidence type="ECO:0000313" key="5">
    <source>
        <dbReference type="EMBL" id="SJM30286.1"/>
    </source>
</evidence>
<dbReference type="GO" id="GO:0005829">
    <property type="term" value="C:cytosol"/>
    <property type="evidence" value="ECO:0007669"/>
    <property type="project" value="TreeGrafter"/>
</dbReference>
<dbReference type="InterPro" id="IPR036390">
    <property type="entry name" value="WH_DNA-bd_sf"/>
</dbReference>
<dbReference type="EMBL" id="FUIG01000019">
    <property type="protein sequence ID" value="SJM30286.1"/>
    <property type="molecule type" value="Genomic_DNA"/>
</dbReference>
<dbReference type="Pfam" id="PF13412">
    <property type="entry name" value="HTH_24"/>
    <property type="match status" value="1"/>
</dbReference>
<name>A0A2P9AGP8_9HYPH</name>
<evidence type="ECO:0000256" key="3">
    <source>
        <dbReference type="ARBA" id="ARBA00023163"/>
    </source>
</evidence>
<protein>
    <submittedName>
        <fullName evidence="5">Transcriptional regulator</fullName>
    </submittedName>
</protein>
<dbReference type="InterPro" id="IPR011991">
    <property type="entry name" value="ArsR-like_HTH"/>
</dbReference>
<dbReference type="SUPFAM" id="SSF54909">
    <property type="entry name" value="Dimeric alpha+beta barrel"/>
    <property type="match status" value="1"/>
</dbReference>
<evidence type="ECO:0000313" key="6">
    <source>
        <dbReference type="Proteomes" id="UP000245698"/>
    </source>
</evidence>
<dbReference type="AlphaFoldDB" id="A0A2P9AGP8"/>
<evidence type="ECO:0000259" key="4">
    <source>
        <dbReference type="PROSITE" id="PS50956"/>
    </source>
</evidence>
<dbReference type="Gene3D" id="3.30.70.920">
    <property type="match status" value="1"/>
</dbReference>
<feature type="domain" description="HTH asnC-type" evidence="4">
    <location>
        <begin position="3"/>
        <end position="65"/>
    </location>
</feature>
<dbReference type="InterPro" id="IPR019887">
    <property type="entry name" value="Tscrpt_reg_AsnC/Lrp_C"/>
</dbReference>
<keyword evidence="3" id="KW-0804">Transcription</keyword>
<dbReference type="SUPFAM" id="SSF46785">
    <property type="entry name" value="Winged helix' DNA-binding domain"/>
    <property type="match status" value="1"/>
</dbReference>
<evidence type="ECO:0000256" key="2">
    <source>
        <dbReference type="ARBA" id="ARBA00023125"/>
    </source>
</evidence>
<dbReference type="PANTHER" id="PTHR30154">
    <property type="entry name" value="LEUCINE-RESPONSIVE REGULATORY PROTEIN"/>
    <property type="match status" value="1"/>
</dbReference>
<dbReference type="PROSITE" id="PS50956">
    <property type="entry name" value="HTH_ASNC_2"/>
    <property type="match status" value="1"/>
</dbReference>
<proteinExistence type="predicted"/>
<dbReference type="PANTHER" id="PTHR30154:SF53">
    <property type="entry name" value="HTH-TYPE TRANSCRIPTIONAL REGULATOR LRPC"/>
    <property type="match status" value="1"/>
</dbReference>
<dbReference type="Pfam" id="PF01037">
    <property type="entry name" value="AsnC_trans_reg"/>
    <property type="match status" value="1"/>
</dbReference>
<dbReference type="GO" id="GO:0043200">
    <property type="term" value="P:response to amino acid"/>
    <property type="evidence" value="ECO:0007669"/>
    <property type="project" value="TreeGrafter"/>
</dbReference>
<dbReference type="InterPro" id="IPR036388">
    <property type="entry name" value="WH-like_DNA-bd_sf"/>
</dbReference>
<keyword evidence="2" id="KW-0238">DNA-binding</keyword>
<dbReference type="InterPro" id="IPR019888">
    <property type="entry name" value="Tscrpt_reg_AsnC-like"/>
</dbReference>
<dbReference type="PRINTS" id="PR00033">
    <property type="entry name" value="HTHASNC"/>
</dbReference>
<dbReference type="InterPro" id="IPR000485">
    <property type="entry name" value="AsnC-type_HTH_dom"/>
</dbReference>
<sequence length="143" mass="15760">MKISDKDRQLLMVLSENARMPTAVLARRLGLSRTTVQTRLDRLEQEGVITGYGVRLSDSYEQGLVRAHVMIVLKEKALGRVVQALRALPEIMSVHSVSGGFDLIAEVAAPSISELDRTIDVIGDVDGVEKTQSSIILSTRFQR</sequence>